<name>A0A388SD27_9BURK</name>
<dbReference type="AlphaFoldDB" id="A0A388SD27"/>
<dbReference type="GO" id="GO:0000701">
    <property type="term" value="F:purine-specific mismatch base pair DNA N-glycosylase activity"/>
    <property type="evidence" value="ECO:0007669"/>
    <property type="project" value="UniProtKB-EC"/>
</dbReference>
<dbReference type="Gene3D" id="3.90.79.10">
    <property type="entry name" value="Nucleoside Triphosphate Pyrophosphohydrolase"/>
    <property type="match status" value="1"/>
</dbReference>
<dbReference type="Pfam" id="PF00633">
    <property type="entry name" value="HHH"/>
    <property type="match status" value="1"/>
</dbReference>
<comment type="function">
    <text evidence="2">Adenine glycosylase active on G-A mispairs. MutY also corrects error-prone DNA synthesis past GO lesions which are due to the oxidatively damaged form of guanine: 7,8-dihydro-8-oxoguanine (8-oxo-dGTP).</text>
</comment>
<dbReference type="CDD" id="cd03431">
    <property type="entry name" value="NUDIX_DNA_Glycosylase_C-MutY"/>
    <property type="match status" value="1"/>
</dbReference>
<dbReference type="SMART" id="SM00478">
    <property type="entry name" value="ENDO3c"/>
    <property type="match status" value="1"/>
</dbReference>
<keyword evidence="10 14" id="KW-0408">Iron</keyword>
<dbReference type="Pfam" id="PF14815">
    <property type="entry name" value="NUDIX_4"/>
    <property type="match status" value="1"/>
</dbReference>
<proteinExistence type="inferred from homology"/>
<sequence length="364" mass="41169">MHLAEQLIKWQKQHGRHDLPWQKTRDPYRRWISEIMLQQTQVTTVIPYYLRFIEAFPDVRTLAAASEDDVLRHWAGLGYYARGRNLLACAKAVMASGGEFPKNREALEALPGIGRSTAAAILSSCWDLPEAILDGNAKRVFARYFGVKRGESETLYQKRLWEIAEETVPQKECGIYTQALMDLGSMVCRRSRPDCGSCPLRDGCKGFASGDPSAFPGVKKRAEKPVRSSSFLVIRSESRLWVVRREMKGVWQGLYCFPEAPHEEEAPDPAALLPEGAAVRLPLRYAGRLPHEFTHYRLEMHFWEGDAVPDTLRHFTGGKWVSIRDADAEALPSPVLKFIQTRFAGILDPRELERPVTDDDTGNA</sequence>
<dbReference type="InterPro" id="IPR015797">
    <property type="entry name" value="NUDIX_hydrolase-like_dom_sf"/>
</dbReference>
<evidence type="ECO:0000256" key="10">
    <source>
        <dbReference type="ARBA" id="ARBA00023004"/>
    </source>
</evidence>
<dbReference type="InterPro" id="IPR003651">
    <property type="entry name" value="Endonuclease3_FeS-loop_motif"/>
</dbReference>
<evidence type="ECO:0000256" key="13">
    <source>
        <dbReference type="ARBA" id="ARBA00023295"/>
    </source>
</evidence>
<keyword evidence="17" id="KW-1185">Reference proteome</keyword>
<organism evidence="16 17">
    <name type="scientific">Mesosutterella multiformis</name>
    <dbReference type="NCBI Taxonomy" id="2259133"/>
    <lineage>
        <taxon>Bacteria</taxon>
        <taxon>Pseudomonadati</taxon>
        <taxon>Pseudomonadota</taxon>
        <taxon>Betaproteobacteria</taxon>
        <taxon>Burkholderiales</taxon>
        <taxon>Sutterellaceae</taxon>
        <taxon>Mesosutterella</taxon>
    </lineage>
</organism>
<dbReference type="InterPro" id="IPR023170">
    <property type="entry name" value="HhH_base_excis_C"/>
</dbReference>
<keyword evidence="13 14" id="KW-0326">Glycosidase</keyword>
<accession>A0A388SD27</accession>
<evidence type="ECO:0000256" key="3">
    <source>
        <dbReference type="ARBA" id="ARBA00008343"/>
    </source>
</evidence>
<keyword evidence="6" id="KW-0004">4Fe-4S</keyword>
<evidence type="ECO:0000256" key="5">
    <source>
        <dbReference type="ARBA" id="ARBA00022023"/>
    </source>
</evidence>
<dbReference type="EC" id="3.2.2.31" evidence="4 14"/>
<keyword evidence="8 14" id="KW-0227">DNA damage</keyword>
<comment type="cofactor">
    <cofactor evidence="14">
        <name>[4Fe-4S] cluster</name>
        <dbReference type="ChEBI" id="CHEBI:49883"/>
    </cofactor>
    <text evidence="14">Binds 1 [4Fe-4S] cluster.</text>
</comment>
<keyword evidence="7" id="KW-0479">Metal-binding</keyword>
<feature type="domain" description="HhH-GPD" evidence="15">
    <location>
        <begin position="36"/>
        <end position="186"/>
    </location>
</feature>
<dbReference type="GO" id="GO:0051539">
    <property type="term" value="F:4 iron, 4 sulfur cluster binding"/>
    <property type="evidence" value="ECO:0007669"/>
    <property type="project" value="UniProtKB-UniRule"/>
</dbReference>
<evidence type="ECO:0000313" key="17">
    <source>
        <dbReference type="Proteomes" id="UP000266091"/>
    </source>
</evidence>
<dbReference type="Gene3D" id="1.10.1670.10">
    <property type="entry name" value="Helix-hairpin-Helix base-excision DNA repair enzymes (C-terminal)"/>
    <property type="match status" value="1"/>
</dbReference>
<protein>
    <recommendedName>
        <fullName evidence="5 14">Adenine DNA glycosylase</fullName>
        <ecNumber evidence="4 14">3.2.2.31</ecNumber>
    </recommendedName>
</protein>
<dbReference type="Gene3D" id="1.10.340.30">
    <property type="entry name" value="Hypothetical protein, domain 2"/>
    <property type="match status" value="1"/>
</dbReference>
<evidence type="ECO:0000256" key="12">
    <source>
        <dbReference type="ARBA" id="ARBA00023204"/>
    </source>
</evidence>
<gene>
    <name evidence="16" type="primary">mutY</name>
    <name evidence="16" type="ORF">MESMUL_07150</name>
</gene>
<dbReference type="FunFam" id="1.10.340.30:FF:000002">
    <property type="entry name" value="Adenine DNA glycosylase"/>
    <property type="match status" value="1"/>
</dbReference>
<dbReference type="SUPFAM" id="SSF55811">
    <property type="entry name" value="Nudix"/>
    <property type="match status" value="1"/>
</dbReference>
<dbReference type="InterPro" id="IPR003265">
    <property type="entry name" value="HhH-GPD_domain"/>
</dbReference>
<evidence type="ECO:0000313" key="16">
    <source>
        <dbReference type="EMBL" id="GBO93361.1"/>
    </source>
</evidence>
<evidence type="ECO:0000256" key="4">
    <source>
        <dbReference type="ARBA" id="ARBA00012045"/>
    </source>
</evidence>
<keyword evidence="11" id="KW-0411">Iron-sulfur</keyword>
<keyword evidence="12" id="KW-0234">DNA repair</keyword>
<dbReference type="GO" id="GO:0006284">
    <property type="term" value="P:base-excision repair"/>
    <property type="evidence" value="ECO:0007669"/>
    <property type="project" value="UniProtKB-UniRule"/>
</dbReference>
<evidence type="ECO:0000256" key="1">
    <source>
        <dbReference type="ARBA" id="ARBA00000843"/>
    </source>
</evidence>
<comment type="catalytic activity">
    <reaction evidence="1 14">
        <text>Hydrolyzes free adenine bases from 7,8-dihydro-8-oxoguanine:adenine mismatched double-stranded DNA, leaving an apurinic site.</text>
        <dbReference type="EC" id="3.2.2.31"/>
    </reaction>
</comment>
<dbReference type="InterPro" id="IPR044298">
    <property type="entry name" value="MIG/MutY"/>
</dbReference>
<dbReference type="Pfam" id="PF00730">
    <property type="entry name" value="HhH-GPD"/>
    <property type="match status" value="1"/>
</dbReference>
<evidence type="ECO:0000256" key="9">
    <source>
        <dbReference type="ARBA" id="ARBA00022801"/>
    </source>
</evidence>
<reference evidence="16 17" key="1">
    <citation type="journal article" date="2018" name="Int. J. Syst. Evol. Microbiol.">
        <title>Mesosutterella multiformis gen. nov., sp. nov., a member of the family Sutterellaceae and Sutterella megalosphaeroides sp. nov., isolated from human faeces.</title>
        <authorList>
            <person name="Sakamoto M."/>
            <person name="Ikeyama N."/>
            <person name="Kunihiro T."/>
            <person name="Iino T."/>
            <person name="Yuki M."/>
            <person name="Ohkuma M."/>
        </authorList>
    </citation>
    <scope>NUCLEOTIDE SEQUENCE [LARGE SCALE GENOMIC DNA]</scope>
    <source>
        <strain evidence="16 17">4NBBH2</strain>
    </source>
</reference>
<dbReference type="GO" id="GO:0046872">
    <property type="term" value="F:metal ion binding"/>
    <property type="evidence" value="ECO:0007669"/>
    <property type="project" value="UniProtKB-UniRule"/>
</dbReference>
<keyword evidence="9" id="KW-0378">Hydrolase</keyword>
<evidence type="ECO:0000256" key="8">
    <source>
        <dbReference type="ARBA" id="ARBA00022763"/>
    </source>
</evidence>
<dbReference type="Proteomes" id="UP000266091">
    <property type="component" value="Unassembled WGS sequence"/>
</dbReference>
<evidence type="ECO:0000256" key="6">
    <source>
        <dbReference type="ARBA" id="ARBA00022485"/>
    </source>
</evidence>
<dbReference type="InterPro" id="IPR011257">
    <property type="entry name" value="DNA_glycosylase"/>
</dbReference>
<dbReference type="RefSeq" id="WP_170135100.1">
    <property type="nucleotide sequence ID" value="NZ_BGZJ01000001.1"/>
</dbReference>
<dbReference type="CDD" id="cd00056">
    <property type="entry name" value="ENDO3c"/>
    <property type="match status" value="1"/>
</dbReference>
<dbReference type="GO" id="GO:0006298">
    <property type="term" value="P:mismatch repair"/>
    <property type="evidence" value="ECO:0007669"/>
    <property type="project" value="TreeGrafter"/>
</dbReference>
<dbReference type="SUPFAM" id="SSF48150">
    <property type="entry name" value="DNA-glycosylase"/>
    <property type="match status" value="1"/>
</dbReference>
<dbReference type="InterPro" id="IPR005760">
    <property type="entry name" value="A/G_AdeGlyc_MutY"/>
</dbReference>
<comment type="caution">
    <text evidence="16">The sequence shown here is derived from an EMBL/GenBank/DDBJ whole genome shotgun (WGS) entry which is preliminary data.</text>
</comment>
<dbReference type="InterPro" id="IPR029119">
    <property type="entry name" value="MutY_C"/>
</dbReference>
<dbReference type="InterPro" id="IPR000445">
    <property type="entry name" value="HhH_motif"/>
</dbReference>
<dbReference type="GO" id="GO:0034039">
    <property type="term" value="F:8-oxo-7,8-dihydroguanine DNA N-glycosylase activity"/>
    <property type="evidence" value="ECO:0007669"/>
    <property type="project" value="TreeGrafter"/>
</dbReference>
<dbReference type="GO" id="GO:0032357">
    <property type="term" value="F:oxidized purine DNA binding"/>
    <property type="evidence" value="ECO:0007669"/>
    <property type="project" value="TreeGrafter"/>
</dbReference>
<comment type="similarity">
    <text evidence="3 14">Belongs to the Nth/MutY family.</text>
</comment>
<dbReference type="NCBIfam" id="TIGR01084">
    <property type="entry name" value="mutY"/>
    <property type="match status" value="1"/>
</dbReference>
<dbReference type="PANTHER" id="PTHR42944">
    <property type="entry name" value="ADENINE DNA GLYCOSYLASE"/>
    <property type="match status" value="1"/>
</dbReference>
<dbReference type="GO" id="GO:0035485">
    <property type="term" value="F:adenine/guanine mispair binding"/>
    <property type="evidence" value="ECO:0007669"/>
    <property type="project" value="TreeGrafter"/>
</dbReference>
<evidence type="ECO:0000259" key="15">
    <source>
        <dbReference type="SMART" id="SM00478"/>
    </source>
</evidence>
<dbReference type="EMBL" id="BGZJ01000001">
    <property type="protein sequence ID" value="GBO93361.1"/>
    <property type="molecule type" value="Genomic_DNA"/>
</dbReference>
<evidence type="ECO:0000256" key="11">
    <source>
        <dbReference type="ARBA" id="ARBA00023014"/>
    </source>
</evidence>
<evidence type="ECO:0000256" key="2">
    <source>
        <dbReference type="ARBA" id="ARBA00002933"/>
    </source>
</evidence>
<evidence type="ECO:0000256" key="7">
    <source>
        <dbReference type="ARBA" id="ARBA00022723"/>
    </source>
</evidence>
<evidence type="ECO:0000256" key="14">
    <source>
        <dbReference type="RuleBase" id="RU365096"/>
    </source>
</evidence>
<dbReference type="SMART" id="SM00525">
    <property type="entry name" value="FES"/>
    <property type="match status" value="1"/>
</dbReference>
<dbReference type="PANTHER" id="PTHR42944:SF1">
    <property type="entry name" value="ADENINE DNA GLYCOSYLASE"/>
    <property type="match status" value="1"/>
</dbReference>